<dbReference type="InterPro" id="IPR036866">
    <property type="entry name" value="RibonucZ/Hydroxyglut_hydro"/>
</dbReference>
<evidence type="ECO:0000259" key="1">
    <source>
        <dbReference type="SMART" id="SM00849"/>
    </source>
</evidence>
<evidence type="ECO:0000313" key="3">
    <source>
        <dbReference type="Proteomes" id="UP000613193"/>
    </source>
</evidence>
<comment type="caution">
    <text evidence="2">The sequence shown here is derived from an EMBL/GenBank/DDBJ whole genome shotgun (WGS) entry which is preliminary data.</text>
</comment>
<dbReference type="PANTHER" id="PTHR42951:SF17">
    <property type="entry name" value="METALLO-BETA-LACTAMASE DOMAIN-CONTAINING PROTEIN"/>
    <property type="match status" value="1"/>
</dbReference>
<dbReference type="Gene3D" id="3.60.15.10">
    <property type="entry name" value="Ribonuclease Z/Hydroxyacylglutathione hydrolase-like"/>
    <property type="match status" value="1"/>
</dbReference>
<dbReference type="RefSeq" id="WP_200065312.1">
    <property type="nucleotide sequence ID" value="NZ_JAEHFW010000001.1"/>
</dbReference>
<dbReference type="Proteomes" id="UP000613193">
    <property type="component" value="Unassembled WGS sequence"/>
</dbReference>
<dbReference type="InterPro" id="IPR050855">
    <property type="entry name" value="NDM-1-like"/>
</dbReference>
<evidence type="ECO:0000313" key="2">
    <source>
        <dbReference type="EMBL" id="MBK0378864.1"/>
    </source>
</evidence>
<dbReference type="CDD" id="cd07721">
    <property type="entry name" value="yflN-like_MBL-fold"/>
    <property type="match status" value="1"/>
</dbReference>
<dbReference type="SUPFAM" id="SSF56281">
    <property type="entry name" value="Metallo-hydrolase/oxidoreductase"/>
    <property type="match status" value="1"/>
</dbReference>
<proteinExistence type="predicted"/>
<dbReference type="InterPro" id="IPR001279">
    <property type="entry name" value="Metallo-B-lactamas"/>
</dbReference>
<sequence length="315" mass="34115">MSDKKNIKYFQVAQGVWGMRLKFVNIYMIANRRGIAQGWVLVDSGPKGNAGKIISMAESIFGPGARPSAIVLTHGHSDHSGSLPELLKYWDVPVYVHKMEMPYLDGRSAYPPADILVGGGLMSLASFLFPTGPINIGDKLREIDLYDGIPELPEWKVIHTPGHTPGHISLFFSLNTTLIAGDAFTTIQSESLFNIISYKKNLSGPPKYITTDWIAAAKSVRKLAALQPRIAATGHGPVMRGRELQTALSFLANRFEKLAVPENGRYVHHAAVADEHGVRYIPAANNGAAKIKAAFAVSAALAGFAIAFKLGRALV</sequence>
<gene>
    <name evidence="2" type="ORF">I5M19_06075</name>
</gene>
<accession>A0A934ULY9</accession>
<dbReference type="AlphaFoldDB" id="A0A934ULY9"/>
<name>A0A934ULY9_9SPHI</name>
<dbReference type="PANTHER" id="PTHR42951">
    <property type="entry name" value="METALLO-BETA-LACTAMASE DOMAIN-CONTAINING"/>
    <property type="match status" value="1"/>
</dbReference>
<dbReference type="EMBL" id="JAEHFW010000001">
    <property type="protein sequence ID" value="MBK0378864.1"/>
    <property type="molecule type" value="Genomic_DNA"/>
</dbReference>
<feature type="domain" description="Metallo-beta-lactamase" evidence="1">
    <location>
        <begin position="23"/>
        <end position="235"/>
    </location>
</feature>
<dbReference type="Pfam" id="PF00753">
    <property type="entry name" value="Lactamase_B"/>
    <property type="match status" value="1"/>
</dbReference>
<dbReference type="SMART" id="SM00849">
    <property type="entry name" value="Lactamase_B"/>
    <property type="match status" value="1"/>
</dbReference>
<reference evidence="2" key="1">
    <citation type="submission" date="2020-12" db="EMBL/GenBank/DDBJ databases">
        <title>Bacterial novel species Mucilaginibacter sp. SD-g isolated from soil.</title>
        <authorList>
            <person name="Jung H.-Y."/>
        </authorList>
    </citation>
    <scope>NUCLEOTIDE SEQUENCE</scope>
    <source>
        <strain evidence="2">SD-g</strain>
    </source>
</reference>
<keyword evidence="3" id="KW-1185">Reference proteome</keyword>
<organism evidence="2 3">
    <name type="scientific">Mucilaginibacter segetis</name>
    <dbReference type="NCBI Taxonomy" id="2793071"/>
    <lineage>
        <taxon>Bacteria</taxon>
        <taxon>Pseudomonadati</taxon>
        <taxon>Bacteroidota</taxon>
        <taxon>Sphingobacteriia</taxon>
        <taxon>Sphingobacteriales</taxon>
        <taxon>Sphingobacteriaceae</taxon>
        <taxon>Mucilaginibacter</taxon>
    </lineage>
</organism>
<protein>
    <submittedName>
        <fullName evidence="2">MBL fold metallo-hydrolase</fullName>
    </submittedName>
</protein>